<evidence type="ECO:0000313" key="2">
    <source>
        <dbReference type="EMBL" id="AEI11123.1"/>
    </source>
</evidence>
<keyword evidence="1" id="KW-0732">Signal</keyword>
<organism evidence="2 3">
    <name type="scientific">Cellulomonas gilvus (strain ATCC 13127 / NRRL B-14078)</name>
    <name type="common">Cellvibrio gilvus</name>
    <dbReference type="NCBI Taxonomy" id="593907"/>
    <lineage>
        <taxon>Bacteria</taxon>
        <taxon>Bacillati</taxon>
        <taxon>Actinomycetota</taxon>
        <taxon>Actinomycetes</taxon>
        <taxon>Micrococcales</taxon>
        <taxon>Cellulomonadaceae</taxon>
        <taxon>Cellulomonas</taxon>
    </lineage>
</organism>
<dbReference type="EMBL" id="CP002665">
    <property type="protein sequence ID" value="AEI11123.1"/>
    <property type="molecule type" value="Genomic_DNA"/>
</dbReference>
<dbReference type="SUPFAM" id="SSF49785">
    <property type="entry name" value="Galactose-binding domain-like"/>
    <property type="match status" value="1"/>
</dbReference>
<name>F8A6R3_CELGA</name>
<dbReference type="InterPro" id="IPR017853">
    <property type="entry name" value="GH"/>
</dbReference>
<accession>F8A6R3</accession>
<sequence precursor="true">MSPITRSPRLRTVGAPLTAALAAGALVAGLGALAAAPAGATTFGPELVVNGTFESGVTGWRTNNATEQKLAWTTATAYAGKGAAVLTRAAKTTGSIVLNDQTNSVTSVPADGQYHATAAVRTSGAALTGQLRIREVLGGAVTTHATSFSATSAWQVVELDFTAKAGASLDLNVFSLTAPANATLTVDAVSLTHVDPRPTLTNGSLYSERGIPEDGVLFGAAVGGNTDPAAFEQQVHGTLGVRRTYWNGTTVAKAVETARGDLAVGRVPWLSFKLPYSWSEMAAGKGDAWTRDLVAQLDALEGPVWLAFHHEPEGDGDITQWVAMQRHLAPLVRGGSDNVAMTVVLTGWHQLYGAAQYSLENLWPGDGLIDLIGYDVYNQYGVVKNGVMSTKTTDMAKSYFQQFQAFSLKHGVAWGLGETGFTDRAAQDDPQWLARTYQQMETYGGVAMAYFNTSLNSAGSWVITTQQKADLFAAVLNTTPKLR</sequence>
<gene>
    <name evidence="2" type="ordered locus">Celgi_0603</name>
</gene>
<dbReference type="AlphaFoldDB" id="F8A6R3"/>
<proteinExistence type="predicted"/>
<evidence type="ECO:0000256" key="1">
    <source>
        <dbReference type="SAM" id="SignalP"/>
    </source>
</evidence>
<evidence type="ECO:0008006" key="4">
    <source>
        <dbReference type="Google" id="ProtNLM"/>
    </source>
</evidence>
<feature type="signal peptide" evidence="1">
    <location>
        <begin position="1"/>
        <end position="40"/>
    </location>
</feature>
<dbReference type="Gene3D" id="3.20.20.80">
    <property type="entry name" value="Glycosidases"/>
    <property type="match status" value="1"/>
</dbReference>
<protein>
    <recommendedName>
        <fullName evidence="4">Carbohydrate-binding CenC domain protein</fullName>
    </recommendedName>
</protein>
<feature type="chain" id="PRO_5003367567" description="Carbohydrate-binding CenC domain protein" evidence="1">
    <location>
        <begin position="41"/>
        <end position="483"/>
    </location>
</feature>
<dbReference type="InterPro" id="IPR008979">
    <property type="entry name" value="Galactose-bd-like_sf"/>
</dbReference>
<evidence type="ECO:0000313" key="3">
    <source>
        <dbReference type="Proteomes" id="UP000000485"/>
    </source>
</evidence>
<dbReference type="Gene3D" id="2.60.120.260">
    <property type="entry name" value="Galactose-binding domain-like"/>
    <property type="match status" value="1"/>
</dbReference>
<dbReference type="KEGG" id="cga:Celgi_0603"/>
<dbReference type="RefSeq" id="WP_013882646.1">
    <property type="nucleotide sequence ID" value="NC_015671.1"/>
</dbReference>
<dbReference type="SUPFAM" id="SSF51445">
    <property type="entry name" value="(Trans)glycosidases"/>
    <property type="match status" value="1"/>
</dbReference>
<dbReference type="Proteomes" id="UP000000485">
    <property type="component" value="Chromosome"/>
</dbReference>
<reference evidence="3" key="1">
    <citation type="submission" date="2011-04" db="EMBL/GenBank/DDBJ databases">
        <title>Complete sequence of Cellvibrio gilvus ATCC 13127.</title>
        <authorList>
            <person name="Lucas S."/>
            <person name="Han J."/>
            <person name="Lapidus A."/>
            <person name="Cheng J.-F."/>
            <person name="Goodwin L."/>
            <person name="Pitluck S."/>
            <person name="Peters L."/>
            <person name="Munk A."/>
            <person name="Detter J.C."/>
            <person name="Han C."/>
            <person name="Tapia R."/>
            <person name="Land M."/>
            <person name="Hauser L."/>
            <person name="Kyrpides N."/>
            <person name="Ivanova N."/>
            <person name="Ovchinnikova G."/>
            <person name="Pagani I."/>
            <person name="Mead D."/>
            <person name="Brumm P."/>
            <person name="Woyke T."/>
        </authorList>
    </citation>
    <scope>NUCLEOTIDE SEQUENCE [LARGE SCALE GENOMIC DNA]</scope>
    <source>
        <strain evidence="3">ATCC 13127 / NRRL B-14078</strain>
    </source>
</reference>
<dbReference type="OrthoDB" id="9816550at2"/>
<dbReference type="eggNOG" id="COG4124">
    <property type="taxonomic scope" value="Bacteria"/>
</dbReference>
<dbReference type="HOGENOM" id="CLU_564629_0_0_11"/>
<keyword evidence="3" id="KW-1185">Reference proteome</keyword>
<dbReference type="STRING" id="593907.Celgi_0603"/>